<dbReference type="EMBL" id="FNQG01000011">
    <property type="protein sequence ID" value="SEA22474.1"/>
    <property type="molecule type" value="Genomic_DNA"/>
</dbReference>
<keyword evidence="2" id="KW-0969">Cilium</keyword>
<dbReference type="PANTHER" id="PTHR42792:SF1">
    <property type="entry name" value="FLAGELLAR HOOK-ASSOCIATED PROTEIN 3"/>
    <property type="match status" value="1"/>
</dbReference>
<keyword evidence="2" id="KW-0966">Cell projection</keyword>
<feature type="domain" description="Flagellin N-terminal" evidence="1">
    <location>
        <begin position="5"/>
        <end position="139"/>
    </location>
</feature>
<dbReference type="InterPro" id="IPR001492">
    <property type="entry name" value="Flagellin"/>
</dbReference>
<evidence type="ECO:0000259" key="1">
    <source>
        <dbReference type="Pfam" id="PF00669"/>
    </source>
</evidence>
<dbReference type="Gene3D" id="1.20.1330.10">
    <property type="entry name" value="f41 fragment of flagellin, N-terminal domain"/>
    <property type="match status" value="1"/>
</dbReference>
<evidence type="ECO:0000313" key="3">
    <source>
        <dbReference type="Proteomes" id="UP000183469"/>
    </source>
</evidence>
<dbReference type="InterPro" id="IPR001029">
    <property type="entry name" value="Flagellin_N"/>
</dbReference>
<gene>
    <name evidence="2" type="ORF">SAMN05660648_02404</name>
</gene>
<dbReference type="Proteomes" id="UP000183469">
    <property type="component" value="Unassembled WGS sequence"/>
</dbReference>
<dbReference type="AlphaFoldDB" id="A0A1H3ZGP3"/>
<dbReference type="GO" id="GO:0005198">
    <property type="term" value="F:structural molecule activity"/>
    <property type="evidence" value="ECO:0007669"/>
    <property type="project" value="InterPro"/>
</dbReference>
<accession>A0A1H3ZGP3</accession>
<organism evidence="2 3">
    <name type="scientific">Selenomonas ruminantium</name>
    <dbReference type="NCBI Taxonomy" id="971"/>
    <lineage>
        <taxon>Bacteria</taxon>
        <taxon>Bacillati</taxon>
        <taxon>Bacillota</taxon>
        <taxon>Negativicutes</taxon>
        <taxon>Selenomonadales</taxon>
        <taxon>Selenomonadaceae</taxon>
        <taxon>Selenomonas</taxon>
    </lineage>
</organism>
<protein>
    <submittedName>
        <fullName evidence="2">Flagellin</fullName>
    </submittedName>
</protein>
<dbReference type="RefSeq" id="WP_074672942.1">
    <property type="nucleotide sequence ID" value="NZ_FNQG01000011.1"/>
</dbReference>
<evidence type="ECO:0000313" key="2">
    <source>
        <dbReference type="EMBL" id="SEA22474.1"/>
    </source>
</evidence>
<dbReference type="SUPFAM" id="SSF64518">
    <property type="entry name" value="Phase 1 flagellin"/>
    <property type="match status" value="1"/>
</dbReference>
<dbReference type="PANTHER" id="PTHR42792">
    <property type="entry name" value="FLAGELLIN"/>
    <property type="match status" value="1"/>
</dbReference>
<dbReference type="OrthoDB" id="9796789at2"/>
<reference evidence="2 3" key="1">
    <citation type="submission" date="2016-10" db="EMBL/GenBank/DDBJ databases">
        <authorList>
            <person name="de Groot N.N."/>
        </authorList>
    </citation>
    <scope>NUCLEOTIDE SEQUENCE [LARGE SCALE GENOMIC DNA]</scope>
    <source>
        <strain evidence="2 3">DSM 2872</strain>
    </source>
</reference>
<dbReference type="Pfam" id="PF00669">
    <property type="entry name" value="Flagellin_N"/>
    <property type="match status" value="1"/>
</dbReference>
<proteinExistence type="predicted"/>
<name>A0A1H3ZGP3_SELRU</name>
<sequence length="431" mass="47188">MKVMNNSSAMMALGEMRKNQSSLDKQLKKVASGMKINSAGDGASEYSISEKMLVRLRSLKQNAENVQTGCSLLHIAEGAIQEQIDIMKTIKQKVIDAHNDTNTSLDRQTIQKEIDEGYDQLDDIAYYTTYNGKRILDGQTVREKTSSWGVREAAEMWPDSADMNLIADNYGPKTNGDTEKYDTFASYEKHSASIDTLGLSATQSMSGGQDHIYQTSVLTINASDLSDLDGKGITVNVTKDGNTVTKSFVFTSNMSASYTNNPTKINLNNYSSVNTALNALRYDMSSQVSGMRSVVQSGNDITAVSNDNYTITYSGYSSTDTNGNTNATSLSFSENRTEYQPLINASYTIAMPSSSTDVETFISSLVYMDSNDRVWGKTITVNGSTYEFTDSGNSYSLYSVQKTGNSNLINLNSLRSSVNSAHLLTRLLPNC</sequence>
<keyword evidence="2" id="KW-0282">Flagellum</keyword>
<dbReference type="GO" id="GO:0009288">
    <property type="term" value="C:bacterial-type flagellum"/>
    <property type="evidence" value="ECO:0007669"/>
    <property type="project" value="InterPro"/>
</dbReference>
<dbReference type="PRINTS" id="PR00207">
    <property type="entry name" value="FLAGELLIN"/>
</dbReference>